<evidence type="ECO:0000256" key="1">
    <source>
        <dbReference type="ARBA" id="ARBA00004127"/>
    </source>
</evidence>
<dbReference type="InterPro" id="IPR006838">
    <property type="entry name" value="ADTRP_AIG1"/>
</dbReference>
<dbReference type="AlphaFoldDB" id="A0A0U5BST9"/>
<reference evidence="7" key="1">
    <citation type="submission" date="2015-12" db="EMBL/GenBank/DDBJ databases">
        <authorList>
            <person name="Shamseldin A."/>
            <person name="Moawad H."/>
            <person name="Abd El-Rahim W.M."/>
            <person name="Sadowsky M.J."/>
        </authorList>
    </citation>
    <scope>NUCLEOTIDE SEQUENCE [LARGE SCALE GENOMIC DNA]</scope>
    <source>
        <strain evidence="7">JAM AC0309</strain>
    </source>
</reference>
<evidence type="ECO:0000256" key="2">
    <source>
        <dbReference type="ARBA" id="ARBA00022692"/>
    </source>
</evidence>
<name>A0A0U5BST9_9MICO</name>
<sequence>MTTLPPTRPTPAGALVAIIRLALVGLTVAAVTATFLDAAERGPVNPLNFFGFFTIQSNLFIAAVWVWAAARILQGRRPSAGRTLLRAIATTFIVIVGIVYVTLLAPLGAEGGVPVGWANTVMHYVTPIAGAADWILSSDRVRLSLKRLGWVLVYPTVWVTVVLVRGATDGWVPYPFLNPDTGYASVFFFVGMIVVAFITVGTLAFLLARVPPVVRVVADAPRASTVTARV</sequence>
<feature type="transmembrane region" description="Helical" evidence="5">
    <location>
        <begin position="12"/>
        <end position="36"/>
    </location>
</feature>
<dbReference type="Proteomes" id="UP000218965">
    <property type="component" value="Chromosome"/>
</dbReference>
<feature type="transmembrane region" description="Helical" evidence="5">
    <location>
        <begin position="48"/>
        <end position="72"/>
    </location>
</feature>
<evidence type="ECO:0000256" key="4">
    <source>
        <dbReference type="ARBA" id="ARBA00023136"/>
    </source>
</evidence>
<proteinExistence type="predicted"/>
<comment type="subcellular location">
    <subcellularLocation>
        <location evidence="1">Endomembrane system</location>
        <topology evidence="1">Multi-pass membrane protein</topology>
    </subcellularLocation>
</comment>
<evidence type="ECO:0000256" key="5">
    <source>
        <dbReference type="SAM" id="Phobius"/>
    </source>
</evidence>
<feature type="transmembrane region" description="Helical" evidence="5">
    <location>
        <begin position="148"/>
        <end position="167"/>
    </location>
</feature>
<evidence type="ECO:0000313" key="6">
    <source>
        <dbReference type="EMBL" id="BAU33446.1"/>
    </source>
</evidence>
<feature type="transmembrane region" description="Helical" evidence="5">
    <location>
        <begin position="187"/>
        <end position="208"/>
    </location>
</feature>
<dbReference type="EMBL" id="AP017315">
    <property type="protein sequence ID" value="BAU33446.1"/>
    <property type="molecule type" value="Genomic_DNA"/>
</dbReference>
<feature type="transmembrane region" description="Helical" evidence="5">
    <location>
        <begin position="84"/>
        <end position="105"/>
    </location>
</feature>
<evidence type="ECO:0008006" key="8">
    <source>
        <dbReference type="Google" id="ProtNLM"/>
    </source>
</evidence>
<evidence type="ECO:0000256" key="3">
    <source>
        <dbReference type="ARBA" id="ARBA00022989"/>
    </source>
</evidence>
<dbReference type="Pfam" id="PF04750">
    <property type="entry name" value="Far-17a_AIG1"/>
    <property type="match status" value="1"/>
</dbReference>
<gene>
    <name evidence="6" type="ORF">MalAC0309_2611</name>
</gene>
<evidence type="ECO:0000313" key="7">
    <source>
        <dbReference type="Proteomes" id="UP000218965"/>
    </source>
</evidence>
<keyword evidence="2 5" id="KW-0812">Transmembrane</keyword>
<keyword evidence="3 5" id="KW-1133">Transmembrane helix</keyword>
<dbReference type="GO" id="GO:0012505">
    <property type="term" value="C:endomembrane system"/>
    <property type="evidence" value="ECO:0007669"/>
    <property type="project" value="UniProtKB-SubCell"/>
</dbReference>
<reference evidence="6 7" key="2">
    <citation type="submission" date="2016-01" db="EMBL/GenBank/DDBJ databases">
        <title>Microcella alkaliphila JAM AC0309 whole genome shotgun sequence.</title>
        <authorList>
            <person name="Kurata A."/>
            <person name="Hirose Y."/>
            <person name="Kishimoto N."/>
            <person name="Kobayashi T."/>
        </authorList>
    </citation>
    <scope>NUCLEOTIDE SEQUENCE [LARGE SCALE GENOMIC DNA]</scope>
    <source>
        <strain evidence="6 7">JAM AC0309</strain>
    </source>
</reference>
<keyword evidence="4 5" id="KW-0472">Membrane</keyword>
<feature type="transmembrane region" description="Helical" evidence="5">
    <location>
        <begin position="117"/>
        <end position="136"/>
    </location>
</feature>
<dbReference type="InterPro" id="IPR049713">
    <property type="entry name" value="Pr6Pr-like"/>
</dbReference>
<dbReference type="RefSeq" id="WP_096423157.1">
    <property type="nucleotide sequence ID" value="NZ_AP017315.1"/>
</dbReference>
<accession>A0A0U5BST9</accession>
<dbReference type="GO" id="GO:0016020">
    <property type="term" value="C:membrane"/>
    <property type="evidence" value="ECO:0007669"/>
    <property type="project" value="InterPro"/>
</dbReference>
<organism evidence="6 7">
    <name type="scientific">Microcella alkaliphila</name>
    <dbReference type="NCBI Taxonomy" id="279828"/>
    <lineage>
        <taxon>Bacteria</taxon>
        <taxon>Bacillati</taxon>
        <taxon>Actinomycetota</taxon>
        <taxon>Actinomycetes</taxon>
        <taxon>Micrococcales</taxon>
        <taxon>Microbacteriaceae</taxon>
        <taxon>Microcella</taxon>
    </lineage>
</organism>
<protein>
    <recommendedName>
        <fullName evidence="8">Integral membrane protein</fullName>
    </recommendedName>
</protein>
<dbReference type="NCBIfam" id="NF038065">
    <property type="entry name" value="Pr6Pr"/>
    <property type="match status" value="1"/>
</dbReference>
<dbReference type="KEGG" id="malk:MalAC0309_2611"/>
<dbReference type="OrthoDB" id="9809977at2"/>